<dbReference type="EMBL" id="AP022601">
    <property type="protein sequence ID" value="BBY95662.1"/>
    <property type="molecule type" value="Genomic_DNA"/>
</dbReference>
<accession>A0A9W4B869</accession>
<dbReference type="KEGG" id="mgau:MGALJ_53310"/>
<dbReference type="Proteomes" id="UP000465785">
    <property type="component" value="Chromosome"/>
</dbReference>
<gene>
    <name evidence="1" type="ORF">MGALJ_53310</name>
</gene>
<dbReference type="AlphaFoldDB" id="A0A9W4B869"/>
<proteinExistence type="predicted"/>
<protein>
    <submittedName>
        <fullName evidence="1">Uncharacterized protein</fullName>
    </submittedName>
</protein>
<keyword evidence="2" id="KW-1185">Reference proteome</keyword>
<evidence type="ECO:0000313" key="1">
    <source>
        <dbReference type="EMBL" id="BBY95662.1"/>
    </source>
</evidence>
<organism evidence="1 2">
    <name type="scientific">Mycobacterium gallinarum</name>
    <dbReference type="NCBI Taxonomy" id="39689"/>
    <lineage>
        <taxon>Bacteria</taxon>
        <taxon>Bacillati</taxon>
        <taxon>Actinomycetota</taxon>
        <taxon>Actinomycetes</taxon>
        <taxon>Mycobacteriales</taxon>
        <taxon>Mycobacteriaceae</taxon>
        <taxon>Mycobacterium</taxon>
    </lineage>
</organism>
<name>A0A9W4B869_9MYCO</name>
<dbReference type="RefSeq" id="WP_163735064.1">
    <property type="nucleotide sequence ID" value="NZ_AP022601.1"/>
</dbReference>
<reference evidence="1 2" key="1">
    <citation type="journal article" date="2019" name="Emerg. Microbes Infect.">
        <title>Comprehensive subspecies identification of 175 nontuberculous mycobacteria species based on 7547 genomic profiles.</title>
        <authorList>
            <person name="Matsumoto Y."/>
            <person name="Kinjo T."/>
            <person name="Motooka D."/>
            <person name="Nabeya D."/>
            <person name="Jung N."/>
            <person name="Uechi K."/>
            <person name="Horii T."/>
            <person name="Iida T."/>
            <person name="Fujita J."/>
            <person name="Nakamura S."/>
        </authorList>
    </citation>
    <scope>NUCLEOTIDE SEQUENCE [LARGE SCALE GENOMIC DNA]</scope>
    <source>
        <strain evidence="1 2">JCM 6399</strain>
    </source>
</reference>
<evidence type="ECO:0000313" key="2">
    <source>
        <dbReference type="Proteomes" id="UP000465785"/>
    </source>
</evidence>
<sequence length="108" mass="11260">MALAPADAKPFDEFALEPIGGAGIDCGPAPQISTRPDMKLWNYDSAVTSCTDAVAILDAFVEAEEKYSTIGAWDCGINGAAEAERTGVLLKCVGPRGPLHALQVEAPL</sequence>